<evidence type="ECO:0000256" key="3">
    <source>
        <dbReference type="ARBA" id="ARBA00022884"/>
    </source>
</evidence>
<name>A0A8J3CQ44_9PROT</name>
<keyword evidence="4 6" id="KW-0689">Ribosomal protein</keyword>
<dbReference type="GO" id="GO:0003735">
    <property type="term" value="F:structural constituent of ribosome"/>
    <property type="evidence" value="ECO:0007669"/>
    <property type="project" value="UniProtKB-UniRule"/>
</dbReference>
<dbReference type="InterPro" id="IPR000266">
    <property type="entry name" value="Ribosomal_uS17"/>
</dbReference>
<comment type="function">
    <text evidence="6">One of the primary rRNA binding proteins, it binds specifically to the 5'-end of 16S ribosomal RNA.</text>
</comment>
<keyword evidence="5 6" id="KW-0687">Ribonucleoprotein</keyword>
<dbReference type="SUPFAM" id="SSF50249">
    <property type="entry name" value="Nucleic acid-binding proteins"/>
    <property type="match status" value="1"/>
</dbReference>
<protein>
    <recommendedName>
        <fullName evidence="6">Small ribosomal subunit protein uS17</fullName>
    </recommendedName>
</protein>
<dbReference type="EMBL" id="BMZH01000006">
    <property type="protein sequence ID" value="GHA94420.1"/>
    <property type="molecule type" value="Genomic_DNA"/>
</dbReference>
<dbReference type="NCBIfam" id="NF004123">
    <property type="entry name" value="PRK05610.1"/>
    <property type="match status" value="1"/>
</dbReference>
<organism evidence="7 8">
    <name type="scientific">Algimonas arctica</name>
    <dbReference type="NCBI Taxonomy" id="1479486"/>
    <lineage>
        <taxon>Bacteria</taxon>
        <taxon>Pseudomonadati</taxon>
        <taxon>Pseudomonadota</taxon>
        <taxon>Alphaproteobacteria</taxon>
        <taxon>Maricaulales</taxon>
        <taxon>Robiginitomaculaceae</taxon>
        <taxon>Algimonas</taxon>
    </lineage>
</organism>
<dbReference type="AlphaFoldDB" id="A0A8J3CQ44"/>
<gene>
    <name evidence="6 7" type="primary">rpsQ</name>
    <name evidence="7" type="ORF">GCM10009069_16690</name>
</gene>
<dbReference type="GO" id="GO:0022627">
    <property type="term" value="C:cytosolic small ribosomal subunit"/>
    <property type="evidence" value="ECO:0007669"/>
    <property type="project" value="UniProtKB-UniRule"/>
</dbReference>
<keyword evidence="8" id="KW-1185">Reference proteome</keyword>
<dbReference type="Gene3D" id="2.40.50.140">
    <property type="entry name" value="Nucleic acid-binding proteins"/>
    <property type="match status" value="1"/>
</dbReference>
<sequence length="77" mass="8875">MPKRILRGTVVSDKGNKTIVVKVERQFLHPLLKKTIRRSKRYAAHDEQNVHKVGDKVRIIECPPKSKTKTWEVVTSA</sequence>
<dbReference type="GO" id="GO:0019843">
    <property type="term" value="F:rRNA binding"/>
    <property type="evidence" value="ECO:0007669"/>
    <property type="project" value="UniProtKB-UniRule"/>
</dbReference>
<comment type="caution">
    <text evidence="7">The sequence shown here is derived from an EMBL/GenBank/DDBJ whole genome shotgun (WGS) entry which is preliminary data.</text>
</comment>
<dbReference type="Proteomes" id="UP000634004">
    <property type="component" value="Unassembled WGS sequence"/>
</dbReference>
<evidence type="ECO:0000256" key="2">
    <source>
        <dbReference type="ARBA" id="ARBA00022730"/>
    </source>
</evidence>
<evidence type="ECO:0000256" key="6">
    <source>
        <dbReference type="HAMAP-Rule" id="MF_01345"/>
    </source>
</evidence>
<evidence type="ECO:0000256" key="4">
    <source>
        <dbReference type="ARBA" id="ARBA00022980"/>
    </source>
</evidence>
<keyword evidence="2 6" id="KW-0699">rRNA-binding</keyword>
<dbReference type="PRINTS" id="PR00973">
    <property type="entry name" value="RIBOSOMALS17"/>
</dbReference>
<dbReference type="Pfam" id="PF00366">
    <property type="entry name" value="Ribosomal_S17"/>
    <property type="match status" value="1"/>
</dbReference>
<dbReference type="NCBIfam" id="TIGR03635">
    <property type="entry name" value="uS17_bact"/>
    <property type="match status" value="1"/>
</dbReference>
<dbReference type="RefSeq" id="WP_189497355.1">
    <property type="nucleotide sequence ID" value="NZ_BMZH01000006.1"/>
</dbReference>
<proteinExistence type="inferred from homology"/>
<comment type="similarity">
    <text evidence="1 6">Belongs to the universal ribosomal protein uS17 family.</text>
</comment>
<dbReference type="GO" id="GO:0006412">
    <property type="term" value="P:translation"/>
    <property type="evidence" value="ECO:0007669"/>
    <property type="project" value="UniProtKB-UniRule"/>
</dbReference>
<evidence type="ECO:0000313" key="7">
    <source>
        <dbReference type="EMBL" id="GHA94420.1"/>
    </source>
</evidence>
<evidence type="ECO:0000256" key="1">
    <source>
        <dbReference type="ARBA" id="ARBA00010254"/>
    </source>
</evidence>
<reference evidence="7" key="1">
    <citation type="journal article" date="2014" name="Int. J. Syst. Evol. Microbiol.">
        <title>Complete genome sequence of Corynebacterium casei LMG S-19264T (=DSM 44701T), isolated from a smear-ripened cheese.</title>
        <authorList>
            <consortium name="US DOE Joint Genome Institute (JGI-PGF)"/>
            <person name="Walter F."/>
            <person name="Albersmeier A."/>
            <person name="Kalinowski J."/>
            <person name="Ruckert C."/>
        </authorList>
    </citation>
    <scope>NUCLEOTIDE SEQUENCE</scope>
    <source>
        <strain evidence="7">KCTC 32513</strain>
    </source>
</reference>
<dbReference type="PANTHER" id="PTHR10744:SF1">
    <property type="entry name" value="SMALL RIBOSOMAL SUBUNIT PROTEIN US17M"/>
    <property type="match status" value="1"/>
</dbReference>
<dbReference type="CDD" id="cd00364">
    <property type="entry name" value="Ribosomal_uS17"/>
    <property type="match status" value="1"/>
</dbReference>
<evidence type="ECO:0000313" key="8">
    <source>
        <dbReference type="Proteomes" id="UP000634004"/>
    </source>
</evidence>
<dbReference type="InterPro" id="IPR019984">
    <property type="entry name" value="Ribosomal_uS17_bact/chlr"/>
</dbReference>
<accession>A0A8J3CQ44</accession>
<reference evidence="7" key="2">
    <citation type="submission" date="2020-09" db="EMBL/GenBank/DDBJ databases">
        <authorList>
            <person name="Sun Q."/>
            <person name="Kim S."/>
        </authorList>
    </citation>
    <scope>NUCLEOTIDE SEQUENCE</scope>
    <source>
        <strain evidence="7">KCTC 32513</strain>
    </source>
</reference>
<dbReference type="InterPro" id="IPR012340">
    <property type="entry name" value="NA-bd_OB-fold"/>
</dbReference>
<dbReference type="PANTHER" id="PTHR10744">
    <property type="entry name" value="40S RIBOSOMAL PROTEIN S11 FAMILY MEMBER"/>
    <property type="match status" value="1"/>
</dbReference>
<comment type="subunit">
    <text evidence="6">Part of the 30S ribosomal subunit.</text>
</comment>
<keyword evidence="3 6" id="KW-0694">RNA-binding</keyword>
<evidence type="ECO:0000256" key="5">
    <source>
        <dbReference type="ARBA" id="ARBA00023274"/>
    </source>
</evidence>
<dbReference type="HAMAP" id="MF_01345_B">
    <property type="entry name" value="Ribosomal_uS17_B"/>
    <property type="match status" value="1"/>
</dbReference>